<dbReference type="AlphaFoldDB" id="A0A144MBK8"/>
<protein>
    <recommendedName>
        <fullName evidence="3">Antitoxin Xre/MbcA/ParS-like toxin-binding domain-containing protein</fullName>
    </recommendedName>
</protein>
<reference evidence="2" key="1">
    <citation type="submission" date="2016-03" db="EMBL/GenBank/DDBJ databases">
        <authorList>
            <person name="Ploux O."/>
        </authorList>
    </citation>
    <scope>NUCLEOTIDE SEQUENCE [LARGE SCALE GENOMIC DNA]</scope>
    <source>
        <strain evidence="2">BS258</strain>
    </source>
</reference>
<organism evidence="1 2">
    <name type="scientific">Brevibacterium linens</name>
    <dbReference type="NCBI Taxonomy" id="1703"/>
    <lineage>
        <taxon>Bacteria</taxon>
        <taxon>Bacillati</taxon>
        <taxon>Actinomycetota</taxon>
        <taxon>Actinomycetes</taxon>
        <taxon>Micrococcales</taxon>
        <taxon>Brevibacteriaceae</taxon>
        <taxon>Brevibacterium</taxon>
    </lineage>
</organism>
<dbReference type="KEGG" id="bly:A2T55_02960"/>
<sequence>MNSPTAEQHRQYAQSRADEIVEAVRAKLAEVPATDLENVKDTEALGSRMVAMVPRSTGGPLGRIIGPVYSTRALMAMWDITRAAVSKKVAEANLFALKVQGQNLFPAFQFDGNRVRRDVLHLVNLLRGSADAFTIAQWFRTPLNEAADRTPLELLDSGEDDLAEEMAKRSASRWSV</sequence>
<proteinExistence type="predicted"/>
<dbReference type="EMBL" id="CP014869">
    <property type="protein sequence ID" value="AMT92879.1"/>
    <property type="molecule type" value="Genomic_DNA"/>
</dbReference>
<evidence type="ECO:0000313" key="1">
    <source>
        <dbReference type="EMBL" id="AMT92879.1"/>
    </source>
</evidence>
<evidence type="ECO:0000313" key="2">
    <source>
        <dbReference type="Proteomes" id="UP000075950"/>
    </source>
</evidence>
<name>A0A144MBK8_BRELN</name>
<dbReference type="RefSeq" id="WP_062860734.1">
    <property type="nucleotide sequence ID" value="NZ_CP014869.1"/>
</dbReference>
<gene>
    <name evidence="1" type="ORF">A2T55_02960</name>
</gene>
<evidence type="ECO:0008006" key="3">
    <source>
        <dbReference type="Google" id="ProtNLM"/>
    </source>
</evidence>
<dbReference type="Proteomes" id="UP000075950">
    <property type="component" value="Chromosome"/>
</dbReference>
<accession>A0A144MBK8</accession>